<name>A0AA39UXT7_9AGAR</name>
<protein>
    <submittedName>
        <fullName evidence="3">Uncharacterized protein</fullName>
    </submittedName>
</protein>
<dbReference type="EMBL" id="JAUEPU010000013">
    <property type="protein sequence ID" value="KAK0497475.1"/>
    <property type="molecule type" value="Genomic_DNA"/>
</dbReference>
<gene>
    <name evidence="3" type="ORF">EDD18DRAFT_1104862</name>
</gene>
<feature type="transmembrane region" description="Helical" evidence="2">
    <location>
        <begin position="25"/>
        <end position="48"/>
    </location>
</feature>
<feature type="transmembrane region" description="Helical" evidence="2">
    <location>
        <begin position="69"/>
        <end position="91"/>
    </location>
</feature>
<reference evidence="3" key="1">
    <citation type="submission" date="2023-06" db="EMBL/GenBank/DDBJ databases">
        <authorList>
            <consortium name="Lawrence Berkeley National Laboratory"/>
            <person name="Ahrendt S."/>
            <person name="Sahu N."/>
            <person name="Indic B."/>
            <person name="Wong-Bajracharya J."/>
            <person name="Merenyi Z."/>
            <person name="Ke H.-M."/>
            <person name="Monk M."/>
            <person name="Kocsube S."/>
            <person name="Drula E."/>
            <person name="Lipzen A."/>
            <person name="Balint B."/>
            <person name="Henrissat B."/>
            <person name="Andreopoulos B."/>
            <person name="Martin F.M."/>
            <person name="Harder C.B."/>
            <person name="Rigling D."/>
            <person name="Ford K.L."/>
            <person name="Foster G.D."/>
            <person name="Pangilinan J."/>
            <person name="Papanicolaou A."/>
            <person name="Barry K."/>
            <person name="LaButti K."/>
            <person name="Viragh M."/>
            <person name="Koriabine M."/>
            <person name="Yan M."/>
            <person name="Riley R."/>
            <person name="Champramary S."/>
            <person name="Plett K.L."/>
            <person name="Tsai I.J."/>
            <person name="Slot J."/>
            <person name="Sipos G."/>
            <person name="Plett J."/>
            <person name="Nagy L.G."/>
            <person name="Grigoriev I.V."/>
        </authorList>
    </citation>
    <scope>NUCLEOTIDE SEQUENCE</scope>
    <source>
        <strain evidence="3">HWK02</strain>
    </source>
</reference>
<proteinExistence type="predicted"/>
<keyword evidence="4" id="KW-1185">Reference proteome</keyword>
<organism evidence="3 4">
    <name type="scientific">Armillaria luteobubalina</name>
    <dbReference type="NCBI Taxonomy" id="153913"/>
    <lineage>
        <taxon>Eukaryota</taxon>
        <taxon>Fungi</taxon>
        <taxon>Dikarya</taxon>
        <taxon>Basidiomycota</taxon>
        <taxon>Agaricomycotina</taxon>
        <taxon>Agaricomycetes</taxon>
        <taxon>Agaricomycetidae</taxon>
        <taxon>Agaricales</taxon>
        <taxon>Marasmiineae</taxon>
        <taxon>Physalacriaceae</taxon>
        <taxon>Armillaria</taxon>
    </lineage>
</organism>
<feature type="region of interest" description="Disordered" evidence="1">
    <location>
        <begin position="220"/>
        <end position="240"/>
    </location>
</feature>
<evidence type="ECO:0000313" key="4">
    <source>
        <dbReference type="Proteomes" id="UP001175228"/>
    </source>
</evidence>
<keyword evidence="2" id="KW-0472">Membrane</keyword>
<keyword evidence="2" id="KW-1133">Transmembrane helix</keyword>
<sequence>MAAASDILHRDRYHSRWAFNLVENVGYLVVYLSCILATTVWCTILFVLRIVTVIRAQNGMDTKLGDYRRVIEVLVESSALHSVTLIIFVALKANGSFSSGHFDILAVMTTGIPLGRVAAGHARPDDSWEGSIISSLGFEVNAETYSQVSFISDDDLEAQSIQLDEPGGIASYVLTVLFSLPSSIENSEQSFILVCQCHDAQKSGLEEQLLAAFLGREAPHSLPRHPRQSAESRKTKTPQVDGEEYLVPRRASIFEAPEIVSRSIFNGKAIISQRLSIRGFGEAPLYPTNSVEGTYLFENDFPRTFEKEILTYAFFFRLQSGKHSTLSFRYRWHRVLVVINN</sequence>
<comment type="caution">
    <text evidence="3">The sequence shown here is derived from an EMBL/GenBank/DDBJ whole genome shotgun (WGS) entry which is preliminary data.</text>
</comment>
<evidence type="ECO:0000256" key="1">
    <source>
        <dbReference type="SAM" id="MobiDB-lite"/>
    </source>
</evidence>
<evidence type="ECO:0000256" key="2">
    <source>
        <dbReference type="SAM" id="Phobius"/>
    </source>
</evidence>
<dbReference type="AlphaFoldDB" id="A0AA39UXT7"/>
<accession>A0AA39UXT7</accession>
<keyword evidence="2" id="KW-0812">Transmembrane</keyword>
<dbReference type="Proteomes" id="UP001175228">
    <property type="component" value="Unassembled WGS sequence"/>
</dbReference>
<evidence type="ECO:0000313" key="3">
    <source>
        <dbReference type="EMBL" id="KAK0497475.1"/>
    </source>
</evidence>